<organism evidence="1 2">
    <name type="scientific">Candidatus Gallitreponema excrementavium</name>
    <dbReference type="NCBI Taxonomy" id="2840840"/>
    <lineage>
        <taxon>Bacteria</taxon>
        <taxon>Pseudomonadati</taxon>
        <taxon>Spirochaetota</taxon>
        <taxon>Spirochaetia</taxon>
        <taxon>Spirochaetales</taxon>
        <taxon>Candidatus Gallitreponema</taxon>
    </lineage>
</organism>
<evidence type="ECO:0000313" key="1">
    <source>
        <dbReference type="EMBL" id="MBO8458189.1"/>
    </source>
</evidence>
<dbReference type="AlphaFoldDB" id="A0A9D9HQ02"/>
<gene>
    <name evidence="1" type="ORF">IAA81_08210</name>
</gene>
<dbReference type="Proteomes" id="UP000823638">
    <property type="component" value="Unassembled WGS sequence"/>
</dbReference>
<proteinExistence type="predicted"/>
<protein>
    <submittedName>
        <fullName evidence="1">Uncharacterized protein</fullName>
    </submittedName>
</protein>
<dbReference type="EMBL" id="JADIMM010000093">
    <property type="protein sequence ID" value="MBO8458189.1"/>
    <property type="molecule type" value="Genomic_DNA"/>
</dbReference>
<evidence type="ECO:0000313" key="2">
    <source>
        <dbReference type="Proteomes" id="UP000823638"/>
    </source>
</evidence>
<name>A0A9D9HQ02_9SPIR</name>
<comment type="caution">
    <text evidence="1">The sequence shown here is derived from an EMBL/GenBank/DDBJ whole genome shotgun (WGS) entry which is preliminary data.</text>
</comment>
<accession>A0A9D9HQ02</accession>
<sequence>MKKLLGILVFINLGLCIFGTEITFTTSAGNYNIAERETLTENASVNKKFFGNYAGSLNVKTEISPVLSVLTEIGRDEILQNYAGAELVLNLDSISFSAGPWFGLYNLAKPKAKESLDLLQPGFALGLETGIPGMITGFCKTNFTFSTGEQVEYSLSHRKNLLGVKFWLPNVICTVQMEQKTTESSLGSGSIRKHMITTTGFYADVFSKGLPFRVLLTLAYQELENRYIEATPVDPEKDTLGTIITGVDFTIQATKNFSFVIGFEGGVYSFYRDKRDDSTCSGFFPFEARLGCSYFIPQN</sequence>
<reference evidence="1" key="1">
    <citation type="submission" date="2020-10" db="EMBL/GenBank/DDBJ databases">
        <authorList>
            <person name="Gilroy R."/>
        </authorList>
    </citation>
    <scope>NUCLEOTIDE SEQUENCE</scope>
    <source>
        <strain evidence="1">10532</strain>
    </source>
</reference>
<reference evidence="1" key="2">
    <citation type="journal article" date="2021" name="PeerJ">
        <title>Extensive microbial diversity within the chicken gut microbiome revealed by metagenomics and culture.</title>
        <authorList>
            <person name="Gilroy R."/>
            <person name="Ravi A."/>
            <person name="Getino M."/>
            <person name="Pursley I."/>
            <person name="Horton D.L."/>
            <person name="Alikhan N.F."/>
            <person name="Baker D."/>
            <person name="Gharbi K."/>
            <person name="Hall N."/>
            <person name="Watson M."/>
            <person name="Adriaenssens E.M."/>
            <person name="Foster-Nyarko E."/>
            <person name="Jarju S."/>
            <person name="Secka A."/>
            <person name="Antonio M."/>
            <person name="Oren A."/>
            <person name="Chaudhuri R.R."/>
            <person name="La Ragione R."/>
            <person name="Hildebrand F."/>
            <person name="Pallen M.J."/>
        </authorList>
    </citation>
    <scope>NUCLEOTIDE SEQUENCE</scope>
    <source>
        <strain evidence="1">10532</strain>
    </source>
</reference>